<dbReference type="RefSeq" id="XP_046122229.1">
    <property type="nucleotide sequence ID" value="XM_046258008.1"/>
</dbReference>
<comment type="similarity">
    <text evidence="2">Belongs to the RRP17 family.</text>
</comment>
<protein>
    <submittedName>
        <fullName evidence="6">Nucleolar protein 12-domain-containing protein</fullName>
    </submittedName>
</protein>
<feature type="compositionally biased region" description="Basic and acidic residues" evidence="5">
    <location>
        <begin position="150"/>
        <end position="163"/>
    </location>
</feature>
<name>A0A9P7ZV69_9HYPO</name>
<feature type="compositionally biased region" description="Basic and acidic residues" evidence="5">
    <location>
        <begin position="52"/>
        <end position="63"/>
    </location>
</feature>
<dbReference type="GeneID" id="70288911"/>
<dbReference type="GO" id="GO:0005730">
    <property type="term" value="C:nucleolus"/>
    <property type="evidence" value="ECO:0007669"/>
    <property type="project" value="UniProtKB-SubCell"/>
</dbReference>
<accession>A0A9P7ZV69</accession>
<gene>
    <name evidence="6" type="ORF">F5Z01DRAFT_191181</name>
</gene>
<proteinExistence type="inferred from homology"/>
<dbReference type="PANTHER" id="PTHR14577:SF0">
    <property type="entry name" value="NUCLEOLAR PROTEIN 12"/>
    <property type="match status" value="1"/>
</dbReference>
<reference evidence="6" key="1">
    <citation type="journal article" date="2021" name="IMA Fungus">
        <title>Genomic characterization of three marine fungi, including Emericellopsis atlantica sp. nov. with signatures of a generalist lifestyle and marine biomass degradation.</title>
        <authorList>
            <person name="Hagestad O.C."/>
            <person name="Hou L."/>
            <person name="Andersen J.H."/>
            <person name="Hansen E.H."/>
            <person name="Altermark B."/>
            <person name="Li C."/>
            <person name="Kuhnert E."/>
            <person name="Cox R.J."/>
            <person name="Crous P.W."/>
            <person name="Spatafora J.W."/>
            <person name="Lail K."/>
            <person name="Amirebrahimi M."/>
            <person name="Lipzen A."/>
            <person name="Pangilinan J."/>
            <person name="Andreopoulos W."/>
            <person name="Hayes R.D."/>
            <person name="Ng V."/>
            <person name="Grigoriev I.V."/>
            <person name="Jackson S.A."/>
            <person name="Sutton T.D.S."/>
            <person name="Dobson A.D.W."/>
            <person name="Rama T."/>
        </authorList>
    </citation>
    <scope>NUCLEOTIDE SEQUENCE</scope>
    <source>
        <strain evidence="6">TS7</strain>
    </source>
</reference>
<dbReference type="Proteomes" id="UP000887229">
    <property type="component" value="Unassembled WGS sequence"/>
</dbReference>
<evidence type="ECO:0000256" key="3">
    <source>
        <dbReference type="ARBA" id="ARBA00023054"/>
    </source>
</evidence>
<comment type="subcellular location">
    <subcellularLocation>
        <location evidence="1">Nucleus</location>
        <location evidence="1">Nucleolus</location>
    </subcellularLocation>
</comment>
<evidence type="ECO:0000256" key="4">
    <source>
        <dbReference type="ARBA" id="ARBA00023242"/>
    </source>
</evidence>
<feature type="region of interest" description="Disordered" evidence="5">
    <location>
        <begin position="44"/>
        <end position="63"/>
    </location>
</feature>
<feature type="compositionally biased region" description="Polar residues" evidence="5">
    <location>
        <begin position="138"/>
        <end position="147"/>
    </location>
</feature>
<organism evidence="6 7">
    <name type="scientific">Emericellopsis atlantica</name>
    <dbReference type="NCBI Taxonomy" id="2614577"/>
    <lineage>
        <taxon>Eukaryota</taxon>
        <taxon>Fungi</taxon>
        <taxon>Dikarya</taxon>
        <taxon>Ascomycota</taxon>
        <taxon>Pezizomycotina</taxon>
        <taxon>Sordariomycetes</taxon>
        <taxon>Hypocreomycetidae</taxon>
        <taxon>Hypocreales</taxon>
        <taxon>Bionectriaceae</taxon>
        <taxon>Emericellopsis</taxon>
    </lineage>
</organism>
<comment type="caution">
    <text evidence="6">The sequence shown here is derived from an EMBL/GenBank/DDBJ whole genome shotgun (WGS) entry which is preliminary data.</text>
</comment>
<evidence type="ECO:0000256" key="1">
    <source>
        <dbReference type="ARBA" id="ARBA00004604"/>
    </source>
</evidence>
<feature type="compositionally biased region" description="Basic and acidic residues" evidence="5">
    <location>
        <begin position="191"/>
        <end position="206"/>
    </location>
</feature>
<dbReference type="GO" id="GO:0019843">
    <property type="term" value="F:rRNA binding"/>
    <property type="evidence" value="ECO:0007669"/>
    <property type="project" value="TreeGrafter"/>
</dbReference>
<evidence type="ECO:0000256" key="2">
    <source>
        <dbReference type="ARBA" id="ARBA00007175"/>
    </source>
</evidence>
<dbReference type="InterPro" id="IPR019186">
    <property type="entry name" value="Nucleolar_protein_12"/>
</dbReference>
<dbReference type="AlphaFoldDB" id="A0A9P7ZV69"/>
<sequence length="213" mass="24792">MFAKPRPKKSILPAPSKKRKATPAIEEISFDNDARHEYLTGFHKRKQQRIKHAQDEAAKKARQEKIELRKQAREDRKREVEEHVEMVNKLLKESNAATSLADGSTSEESEEQWDGIPDPPEQDLVDQEEEYVDEDRFTTVTVESVNVSRDGFEKPSEDSKLDQESQQAPPENKSEQAPPTLKPKKKKAPKFRYETKLERKLTDTKQRLKNKRR</sequence>
<dbReference type="EMBL" id="MU251243">
    <property type="protein sequence ID" value="KAG9258305.1"/>
    <property type="molecule type" value="Genomic_DNA"/>
</dbReference>
<keyword evidence="7" id="KW-1185">Reference proteome</keyword>
<dbReference type="OrthoDB" id="551633at2759"/>
<dbReference type="Pfam" id="PF09805">
    <property type="entry name" value="Nop25"/>
    <property type="match status" value="1"/>
</dbReference>
<evidence type="ECO:0000256" key="5">
    <source>
        <dbReference type="SAM" id="MobiDB-lite"/>
    </source>
</evidence>
<feature type="compositionally biased region" description="Polar residues" evidence="5">
    <location>
        <begin position="95"/>
        <end position="104"/>
    </location>
</feature>
<dbReference type="PANTHER" id="PTHR14577">
    <property type="entry name" value="NUCLEOLAR PROTEIN 12"/>
    <property type="match status" value="1"/>
</dbReference>
<feature type="compositionally biased region" description="Acidic residues" evidence="5">
    <location>
        <begin position="120"/>
        <end position="133"/>
    </location>
</feature>
<evidence type="ECO:0000313" key="7">
    <source>
        <dbReference type="Proteomes" id="UP000887229"/>
    </source>
</evidence>
<feature type="region of interest" description="Disordered" evidence="5">
    <location>
        <begin position="1"/>
        <end position="25"/>
    </location>
</feature>
<keyword evidence="3" id="KW-0175">Coiled coil</keyword>
<feature type="region of interest" description="Disordered" evidence="5">
    <location>
        <begin position="90"/>
        <end position="213"/>
    </location>
</feature>
<evidence type="ECO:0000313" key="6">
    <source>
        <dbReference type="EMBL" id="KAG9258305.1"/>
    </source>
</evidence>
<keyword evidence="4" id="KW-0539">Nucleus</keyword>